<reference evidence="1" key="1">
    <citation type="submission" date="2024-07" db="EMBL/GenBank/DDBJ databases">
        <authorList>
            <person name="Yu S.T."/>
        </authorList>
    </citation>
    <scope>NUCLEOTIDE SEQUENCE</scope>
    <source>
        <strain evidence="1">R08</strain>
    </source>
</reference>
<gene>
    <name evidence="1" type="ORF">AB5J58_29960</name>
</gene>
<dbReference type="EMBL" id="CP163431">
    <property type="protein sequence ID" value="XDQ04123.1"/>
    <property type="molecule type" value="Genomic_DNA"/>
</dbReference>
<proteinExistence type="predicted"/>
<accession>A0AB39MD98</accession>
<protein>
    <submittedName>
        <fullName evidence="1">Uncharacterized protein</fullName>
    </submittedName>
</protein>
<dbReference type="AlphaFoldDB" id="A0AB39MD98"/>
<evidence type="ECO:0000313" key="1">
    <source>
        <dbReference type="EMBL" id="XDQ04123.1"/>
    </source>
</evidence>
<sequence length="62" mass="6859">MSTNTDFTPAELRRRLVDAHVSVPRHSRVRAAAAIQGAQAARNVCTQKAAPAPEARRARHWE</sequence>
<name>A0AB39MD98_9ACTN</name>
<dbReference type="RefSeq" id="WP_329553301.1">
    <property type="nucleotide sequence ID" value="NZ_CP163431.1"/>
</dbReference>
<organism evidence="1">
    <name type="scientific">Streptomyces sp. R08</name>
    <dbReference type="NCBI Taxonomy" id="3238624"/>
    <lineage>
        <taxon>Bacteria</taxon>
        <taxon>Bacillati</taxon>
        <taxon>Actinomycetota</taxon>
        <taxon>Actinomycetes</taxon>
        <taxon>Kitasatosporales</taxon>
        <taxon>Streptomycetaceae</taxon>
        <taxon>Streptomyces</taxon>
    </lineage>
</organism>